<evidence type="ECO:0000256" key="1">
    <source>
        <dbReference type="ARBA" id="ARBA00022468"/>
    </source>
</evidence>
<dbReference type="SUPFAM" id="SSF48350">
    <property type="entry name" value="GTPase activation domain, GAP"/>
    <property type="match status" value="1"/>
</dbReference>
<evidence type="ECO:0000259" key="3">
    <source>
        <dbReference type="PROSITE" id="PS50003"/>
    </source>
</evidence>
<dbReference type="Proteomes" id="UP000011083">
    <property type="component" value="Unassembled WGS sequence"/>
</dbReference>
<accession>L8HFY1</accession>
<dbReference type="FunFam" id="2.30.29.30:FF:000286">
    <property type="entry name" value="PH-protein kinase domain containing protein"/>
    <property type="match status" value="1"/>
</dbReference>
<reference evidence="4 5" key="1">
    <citation type="journal article" date="2013" name="Genome Biol.">
        <title>Genome of Acanthamoeba castellanii highlights extensive lateral gene transfer and early evolution of tyrosine kinase signaling.</title>
        <authorList>
            <person name="Clarke M."/>
            <person name="Lohan A.J."/>
            <person name="Liu B."/>
            <person name="Lagkouvardos I."/>
            <person name="Roy S."/>
            <person name="Zafar N."/>
            <person name="Bertelli C."/>
            <person name="Schilde C."/>
            <person name="Kianianmomeni A."/>
            <person name="Burglin T.R."/>
            <person name="Frech C."/>
            <person name="Turcotte B."/>
            <person name="Kopec K.O."/>
            <person name="Synnott J.M."/>
            <person name="Choo C."/>
            <person name="Paponov I."/>
            <person name="Finkler A."/>
            <person name="Soon Heng Tan C."/>
            <person name="Hutchins A.P."/>
            <person name="Weinmeier T."/>
            <person name="Rattei T."/>
            <person name="Chu J.S."/>
            <person name="Gimenez G."/>
            <person name="Irimia M."/>
            <person name="Rigden D.J."/>
            <person name="Fitzpatrick D.A."/>
            <person name="Lorenzo-Morales J."/>
            <person name="Bateman A."/>
            <person name="Chiu C.H."/>
            <person name="Tang P."/>
            <person name="Hegemann P."/>
            <person name="Fromm H."/>
            <person name="Raoult D."/>
            <person name="Greub G."/>
            <person name="Miranda-Saavedra D."/>
            <person name="Chen N."/>
            <person name="Nash P."/>
            <person name="Ginger M.L."/>
            <person name="Horn M."/>
            <person name="Schaap P."/>
            <person name="Caler L."/>
            <person name="Loftus B."/>
        </authorList>
    </citation>
    <scope>NUCLEOTIDE SEQUENCE [LARGE SCALE GENOMIC DNA]</scope>
    <source>
        <strain evidence="4 5">Neff</strain>
    </source>
</reference>
<dbReference type="Pfam" id="PF00169">
    <property type="entry name" value="PH"/>
    <property type="match status" value="1"/>
</dbReference>
<protein>
    <submittedName>
        <fullName evidence="4">PH domain containing protein</fullName>
    </submittedName>
</protein>
<name>L8HFY1_ACACF</name>
<dbReference type="GO" id="GO:0005547">
    <property type="term" value="F:phosphatidylinositol-3,4,5-trisphosphate binding"/>
    <property type="evidence" value="ECO:0007669"/>
    <property type="project" value="UniProtKB-ARBA"/>
</dbReference>
<gene>
    <name evidence="4" type="ORF">ACA1_069400</name>
</gene>
<dbReference type="Pfam" id="PF00620">
    <property type="entry name" value="RhoGAP"/>
    <property type="match status" value="1"/>
</dbReference>
<dbReference type="GO" id="GO:0007165">
    <property type="term" value="P:signal transduction"/>
    <property type="evidence" value="ECO:0007669"/>
    <property type="project" value="InterPro"/>
</dbReference>
<sequence length="378" mass="41119">MFSSLRDTFSAAADGGNMTVGALMQSKTRPALTGYLVKEGGVVKSWKKRFFILHESTLYYFRDNRKDTIPAGRVSLRDATVRTAGTVTGKLNSFGIQAADRTYYFQADLGLTLGRDVVDSDKERQNWMLALHAATADSEGKDRFGGGSLREDSQEGSTPQAICTSDRAFVTQAARWLISTKGNTTRTIAFAFSFAFVRAFADGYSPGVWAKGLFCEAGLSHEVAAIRKQVASAHVAVSTGGEIDISHMCPHSVAAALKMSLRESGPLIPHSLFLRYVAVAEGHKSDRTRRRELKALFDDLHTSQQQILNLVVALLQETSDRAPDEGTPASHLSVIFAPLIAPNLDLPSYFPQLAYNALLLITKDDGDDDDNGDHVVAV</sequence>
<dbReference type="InterPro" id="IPR000198">
    <property type="entry name" value="RhoGAP_dom"/>
</dbReference>
<dbReference type="PROSITE" id="PS50003">
    <property type="entry name" value="PH_DOMAIN"/>
    <property type="match status" value="1"/>
</dbReference>
<evidence type="ECO:0000313" key="4">
    <source>
        <dbReference type="EMBL" id="ELR23356.1"/>
    </source>
</evidence>
<dbReference type="GO" id="GO:0005096">
    <property type="term" value="F:GTPase activator activity"/>
    <property type="evidence" value="ECO:0007669"/>
    <property type="project" value="UniProtKB-KW"/>
</dbReference>
<dbReference type="Gene3D" id="1.10.555.10">
    <property type="entry name" value="Rho GTPase activation protein"/>
    <property type="match status" value="1"/>
</dbReference>
<organism evidence="4 5">
    <name type="scientific">Acanthamoeba castellanii (strain ATCC 30010 / Neff)</name>
    <dbReference type="NCBI Taxonomy" id="1257118"/>
    <lineage>
        <taxon>Eukaryota</taxon>
        <taxon>Amoebozoa</taxon>
        <taxon>Discosea</taxon>
        <taxon>Longamoebia</taxon>
        <taxon>Centramoebida</taxon>
        <taxon>Acanthamoebidae</taxon>
        <taxon>Acanthamoeba</taxon>
    </lineage>
</organism>
<dbReference type="SUPFAM" id="SSF50729">
    <property type="entry name" value="PH domain-like"/>
    <property type="match status" value="1"/>
</dbReference>
<dbReference type="InterPro" id="IPR011993">
    <property type="entry name" value="PH-like_dom_sf"/>
</dbReference>
<dbReference type="PANTHER" id="PTHR14336">
    <property type="entry name" value="TANDEM PH DOMAIN CONTAINING PROTEIN"/>
    <property type="match status" value="1"/>
</dbReference>
<dbReference type="RefSeq" id="XP_004352884.1">
    <property type="nucleotide sequence ID" value="XM_004352832.1"/>
</dbReference>
<dbReference type="EMBL" id="KB007857">
    <property type="protein sequence ID" value="ELR23356.1"/>
    <property type="molecule type" value="Genomic_DNA"/>
</dbReference>
<dbReference type="Gene3D" id="2.30.29.30">
    <property type="entry name" value="Pleckstrin-homology domain (PH domain)/Phosphotyrosine-binding domain (PTB)"/>
    <property type="match status" value="1"/>
</dbReference>
<proteinExistence type="predicted"/>
<evidence type="ECO:0000256" key="2">
    <source>
        <dbReference type="SAM" id="MobiDB-lite"/>
    </source>
</evidence>
<dbReference type="InterPro" id="IPR001849">
    <property type="entry name" value="PH_domain"/>
</dbReference>
<feature type="compositionally biased region" description="Basic and acidic residues" evidence="2">
    <location>
        <begin position="138"/>
        <end position="153"/>
    </location>
</feature>
<feature type="region of interest" description="Disordered" evidence="2">
    <location>
        <begin position="138"/>
        <end position="159"/>
    </location>
</feature>
<keyword evidence="1" id="KW-0343">GTPase activation</keyword>
<dbReference type="SMART" id="SM00324">
    <property type="entry name" value="RhoGAP"/>
    <property type="match status" value="1"/>
</dbReference>
<dbReference type="GeneID" id="14924329"/>
<dbReference type="AlphaFoldDB" id="L8HFY1"/>
<dbReference type="VEuPathDB" id="AmoebaDB:ACA1_069400"/>
<dbReference type="OrthoDB" id="185175at2759"/>
<dbReference type="InterPro" id="IPR008936">
    <property type="entry name" value="Rho_GTPase_activation_prot"/>
</dbReference>
<dbReference type="InterPro" id="IPR051707">
    <property type="entry name" value="PI-Interact_SigTrans_Reg"/>
</dbReference>
<dbReference type="SMART" id="SM00233">
    <property type="entry name" value="PH"/>
    <property type="match status" value="1"/>
</dbReference>
<keyword evidence="5" id="KW-1185">Reference proteome</keyword>
<dbReference type="KEGG" id="acan:ACA1_069400"/>
<evidence type="ECO:0000313" key="5">
    <source>
        <dbReference type="Proteomes" id="UP000011083"/>
    </source>
</evidence>
<feature type="domain" description="PH" evidence="3">
    <location>
        <begin position="29"/>
        <end position="136"/>
    </location>
</feature>